<dbReference type="RefSeq" id="YP_010117078.1">
    <property type="nucleotide sequence ID" value="NC_056103.1"/>
</dbReference>
<dbReference type="GO" id="GO:0009507">
    <property type="term" value="C:chloroplast"/>
    <property type="evidence" value="ECO:0007669"/>
    <property type="project" value="UniProtKB-SubCell"/>
</dbReference>
<evidence type="ECO:0000256" key="5">
    <source>
        <dbReference type="RuleBase" id="RU000561"/>
    </source>
</evidence>
<sequence>MIRVKKGNNGIKHHKKILKLAKGFFAAHSKLFRTANTKIIKAFQYSYVGRKQKKRFFKNLWLSRINATILHFKIKSYTKFISKLKNNKINLNKKMLSQLMIINPKLITKLLQHLIK</sequence>
<dbReference type="PANTHER" id="PTHR10986">
    <property type="entry name" value="39S RIBOSOMAL PROTEIN L20"/>
    <property type="match status" value="1"/>
</dbReference>
<geneLocation type="chloroplast" evidence="7"/>
<keyword evidence="3 4" id="KW-0687">Ribonucleoprotein</keyword>
<keyword evidence="2 4" id="KW-0689">Ribosomal protein</keyword>
<dbReference type="GO" id="GO:0019843">
    <property type="term" value="F:rRNA binding"/>
    <property type="evidence" value="ECO:0007669"/>
    <property type="project" value="UniProtKB-UniRule"/>
</dbReference>
<accession>A0A7T1C577</accession>
<organism evidence="7">
    <name type="scientific">Pteridomonas danica</name>
    <dbReference type="NCBI Taxonomy" id="38822"/>
    <lineage>
        <taxon>Eukaryota</taxon>
        <taxon>Sar</taxon>
        <taxon>Stramenopiles</taxon>
        <taxon>Ochrophyta</taxon>
        <taxon>Dictyochophyceae</taxon>
        <taxon>Pedinellales</taxon>
        <taxon>Pteridomonas</taxon>
    </lineage>
</organism>
<gene>
    <name evidence="4 7" type="primary">rpl20</name>
</gene>
<dbReference type="SUPFAM" id="SSF74731">
    <property type="entry name" value="Ribosomal protein L20"/>
    <property type="match status" value="1"/>
</dbReference>
<name>A0A7T1C577_9STRA</name>
<dbReference type="GO" id="GO:0000027">
    <property type="term" value="P:ribosomal large subunit assembly"/>
    <property type="evidence" value="ECO:0007669"/>
    <property type="project" value="UniProtKB-UniRule"/>
</dbReference>
<comment type="similarity">
    <text evidence="1 4 5">Belongs to the bacterial ribosomal protein bL20 family.</text>
</comment>
<dbReference type="Gene3D" id="1.10.1900.20">
    <property type="entry name" value="Ribosomal protein L20"/>
    <property type="match status" value="1"/>
</dbReference>
<dbReference type="AlphaFoldDB" id="A0A7T1C577"/>
<dbReference type="GO" id="GO:0003735">
    <property type="term" value="F:structural constituent of ribosome"/>
    <property type="evidence" value="ECO:0007669"/>
    <property type="project" value="InterPro"/>
</dbReference>
<evidence type="ECO:0000313" key="7">
    <source>
        <dbReference type="EMBL" id="QPM99299.1"/>
    </source>
</evidence>
<dbReference type="GO" id="GO:0005840">
    <property type="term" value="C:ribosome"/>
    <property type="evidence" value="ECO:0007669"/>
    <property type="project" value="UniProtKB-KW"/>
</dbReference>
<dbReference type="GO" id="GO:0006412">
    <property type="term" value="P:translation"/>
    <property type="evidence" value="ECO:0007669"/>
    <property type="project" value="InterPro"/>
</dbReference>
<keyword evidence="4 6" id="KW-0699">rRNA-binding</keyword>
<dbReference type="InterPro" id="IPR005813">
    <property type="entry name" value="Ribosomal_bL20"/>
</dbReference>
<evidence type="ECO:0000256" key="6">
    <source>
        <dbReference type="RuleBase" id="RU004311"/>
    </source>
</evidence>
<dbReference type="GO" id="GO:1990904">
    <property type="term" value="C:ribonucleoprotein complex"/>
    <property type="evidence" value="ECO:0007669"/>
    <property type="project" value="UniProtKB-KW"/>
</dbReference>
<dbReference type="NCBIfam" id="TIGR01032">
    <property type="entry name" value="rplT_bact"/>
    <property type="match status" value="1"/>
</dbReference>
<dbReference type="InterPro" id="IPR035566">
    <property type="entry name" value="Ribosomal_protein_bL20_C"/>
</dbReference>
<evidence type="ECO:0000256" key="2">
    <source>
        <dbReference type="ARBA" id="ARBA00022980"/>
    </source>
</evidence>
<evidence type="ECO:0000256" key="4">
    <source>
        <dbReference type="HAMAP-Rule" id="MF_00382"/>
    </source>
</evidence>
<dbReference type="Pfam" id="PF00453">
    <property type="entry name" value="Ribosomal_L20"/>
    <property type="match status" value="1"/>
</dbReference>
<evidence type="ECO:0000256" key="1">
    <source>
        <dbReference type="ARBA" id="ARBA00007698"/>
    </source>
</evidence>
<reference evidence="7" key="1">
    <citation type="journal article" date="2021" name="Front. Plant Sci.">
        <title>Highly Reduced Plastid Genomes of the Non-photosynthetic Dictyochophyceans Pteridomonas spp. (Ochrophyta, SAR) Are Retained for tRNA-Glu-Based Organellar Heme Biosynthesis.</title>
        <authorList>
            <person name="Kayama M."/>
            <person name="Maciszewski K."/>
            <person name="Yabuki A."/>
            <person name="Miyashita H."/>
            <person name="Karnkowska A."/>
            <person name="Kamikawa R."/>
        </authorList>
    </citation>
    <scope>NUCLEOTIDE SEQUENCE</scope>
    <source>
        <strain evidence="7">NY0221</strain>
    </source>
</reference>
<dbReference type="PRINTS" id="PR00062">
    <property type="entry name" value="RIBOSOMALL20"/>
</dbReference>
<protein>
    <recommendedName>
        <fullName evidence="4">Large ribosomal subunit protein bL20c</fullName>
    </recommendedName>
</protein>
<comment type="subcellular location">
    <subcellularLocation>
        <location evidence="4">Plastid</location>
        <location evidence="4">Chloroplast</location>
    </subcellularLocation>
</comment>
<dbReference type="HAMAP" id="MF_00382">
    <property type="entry name" value="Ribosomal_bL20"/>
    <property type="match status" value="1"/>
</dbReference>
<dbReference type="GeneID" id="65316633"/>
<dbReference type="Gene3D" id="6.10.160.10">
    <property type="match status" value="1"/>
</dbReference>
<proteinExistence type="inferred from homology"/>
<comment type="function">
    <text evidence="4 6">Binds directly to 23S ribosomal RNA and is necessary for the in vitro assembly process of the 50S ribosomal subunit. It is not involved in the protein synthesizing functions of that subunit.</text>
</comment>
<dbReference type="EMBL" id="MT909785">
    <property type="protein sequence ID" value="QPM99299.1"/>
    <property type="molecule type" value="Genomic_DNA"/>
</dbReference>
<keyword evidence="7" id="KW-0934">Plastid</keyword>
<evidence type="ECO:0000256" key="3">
    <source>
        <dbReference type="ARBA" id="ARBA00023274"/>
    </source>
</evidence>
<keyword evidence="4 6" id="KW-0694">RNA-binding</keyword>
<dbReference type="CDD" id="cd07026">
    <property type="entry name" value="Ribosomal_L20"/>
    <property type="match status" value="1"/>
</dbReference>
<keyword evidence="7" id="KW-0150">Chloroplast</keyword>